<dbReference type="EMBL" id="QFOI01000026">
    <property type="protein sequence ID" value="PZP51600.1"/>
    <property type="molecule type" value="Genomic_DNA"/>
</dbReference>
<dbReference type="GO" id="GO:0003700">
    <property type="term" value="F:DNA-binding transcription factor activity"/>
    <property type="evidence" value="ECO:0007669"/>
    <property type="project" value="InterPro"/>
</dbReference>
<dbReference type="PANTHER" id="PTHR30419">
    <property type="entry name" value="HTH-TYPE TRANSCRIPTIONAL REGULATOR YBHD"/>
    <property type="match status" value="1"/>
</dbReference>
<dbReference type="GO" id="GO:0005829">
    <property type="term" value="C:cytosol"/>
    <property type="evidence" value="ECO:0007669"/>
    <property type="project" value="TreeGrafter"/>
</dbReference>
<dbReference type="PRINTS" id="PR00039">
    <property type="entry name" value="HTHLYSR"/>
</dbReference>
<dbReference type="AlphaFoldDB" id="A0A2W5FD71"/>
<dbReference type="SUPFAM" id="SSF53850">
    <property type="entry name" value="Periplasmic binding protein-like II"/>
    <property type="match status" value="1"/>
</dbReference>
<reference evidence="6 7" key="1">
    <citation type="submission" date="2017-11" db="EMBL/GenBank/DDBJ databases">
        <title>Infants hospitalized years apart are colonized by the same room-sourced microbial strains.</title>
        <authorList>
            <person name="Brooks B."/>
            <person name="Olm M.R."/>
            <person name="Firek B.A."/>
            <person name="Baker R."/>
            <person name="Thomas B.C."/>
            <person name="Morowitz M.J."/>
            <person name="Banfield J.F."/>
        </authorList>
    </citation>
    <scope>NUCLEOTIDE SEQUENCE [LARGE SCALE GENOMIC DNA]</scope>
    <source>
        <strain evidence="6">S2_009_000_R2_76</strain>
    </source>
</reference>
<gene>
    <name evidence="6" type="ORF">DI598_02800</name>
</gene>
<evidence type="ECO:0000259" key="5">
    <source>
        <dbReference type="PROSITE" id="PS50931"/>
    </source>
</evidence>
<keyword evidence="3" id="KW-0238">DNA-binding</keyword>
<evidence type="ECO:0000256" key="3">
    <source>
        <dbReference type="ARBA" id="ARBA00023125"/>
    </source>
</evidence>
<dbReference type="PROSITE" id="PS50931">
    <property type="entry name" value="HTH_LYSR"/>
    <property type="match status" value="1"/>
</dbReference>
<dbReference type="Pfam" id="PF03466">
    <property type="entry name" value="LysR_substrate"/>
    <property type="match status" value="1"/>
</dbReference>
<dbReference type="Proteomes" id="UP000249645">
    <property type="component" value="Unassembled WGS sequence"/>
</dbReference>
<dbReference type="SUPFAM" id="SSF46785">
    <property type="entry name" value="Winged helix' DNA-binding domain"/>
    <property type="match status" value="1"/>
</dbReference>
<dbReference type="InterPro" id="IPR036390">
    <property type="entry name" value="WH_DNA-bd_sf"/>
</dbReference>
<keyword evidence="2" id="KW-0805">Transcription regulation</keyword>
<comment type="caution">
    <text evidence="6">The sequence shown here is derived from an EMBL/GenBank/DDBJ whole genome shotgun (WGS) entry which is preliminary data.</text>
</comment>
<name>A0A2W5FD71_9SPHI</name>
<dbReference type="InterPro" id="IPR036388">
    <property type="entry name" value="WH-like_DNA-bd_sf"/>
</dbReference>
<sequence length="306" mass="35326">MELRQLRYFVNIVETMSFTLASKQLFISQSTLSQQIIQLEDELVVKLFHRNGTHISLTEEGRYFYSYAKDCIQKTKDAVTILEELKQNNTGEIRIGVTYAFRKVIANALIAFYQQYPNIKIIVHFGSSNEMLEKLSRDLVDILITFDLSLDQNQFEKQVLFETPICLIIPKEHKLSKKKSICLKDLATQKLIVQSKNFHTWDLVHYSFRQQNIVPQIIMEVNDNPTLLDLIKSNIGFGIMAQTAIESENTLVAIPIEGIEMKRKVSAIRLKNIYLSEKLQYLCNVIQQNFTETNPSIQKTSPNNAK</sequence>
<accession>A0A2W5FD71</accession>
<dbReference type="GO" id="GO:0003677">
    <property type="term" value="F:DNA binding"/>
    <property type="evidence" value="ECO:0007669"/>
    <property type="project" value="UniProtKB-KW"/>
</dbReference>
<dbReference type="PANTHER" id="PTHR30419:SF8">
    <property type="entry name" value="NITROGEN ASSIMILATION TRANSCRIPTIONAL ACTIVATOR-RELATED"/>
    <property type="match status" value="1"/>
</dbReference>
<evidence type="ECO:0000313" key="6">
    <source>
        <dbReference type="EMBL" id="PZP51600.1"/>
    </source>
</evidence>
<dbReference type="FunFam" id="1.10.10.10:FF:000001">
    <property type="entry name" value="LysR family transcriptional regulator"/>
    <property type="match status" value="1"/>
</dbReference>
<feature type="domain" description="HTH lysR-type" evidence="5">
    <location>
        <begin position="1"/>
        <end position="58"/>
    </location>
</feature>
<organism evidence="6 7">
    <name type="scientific">Pseudopedobacter saltans</name>
    <dbReference type="NCBI Taxonomy" id="151895"/>
    <lineage>
        <taxon>Bacteria</taxon>
        <taxon>Pseudomonadati</taxon>
        <taxon>Bacteroidota</taxon>
        <taxon>Sphingobacteriia</taxon>
        <taxon>Sphingobacteriales</taxon>
        <taxon>Sphingobacteriaceae</taxon>
        <taxon>Pseudopedobacter</taxon>
    </lineage>
</organism>
<dbReference type="InterPro" id="IPR005119">
    <property type="entry name" value="LysR_subst-bd"/>
</dbReference>
<keyword evidence="4" id="KW-0804">Transcription</keyword>
<evidence type="ECO:0000256" key="1">
    <source>
        <dbReference type="ARBA" id="ARBA00009437"/>
    </source>
</evidence>
<evidence type="ECO:0000256" key="4">
    <source>
        <dbReference type="ARBA" id="ARBA00023163"/>
    </source>
</evidence>
<dbReference type="CDD" id="cd05466">
    <property type="entry name" value="PBP2_LTTR_substrate"/>
    <property type="match status" value="1"/>
</dbReference>
<evidence type="ECO:0000313" key="7">
    <source>
        <dbReference type="Proteomes" id="UP000249645"/>
    </source>
</evidence>
<comment type="similarity">
    <text evidence="1">Belongs to the LysR transcriptional regulatory family.</text>
</comment>
<dbReference type="Gene3D" id="1.10.10.10">
    <property type="entry name" value="Winged helix-like DNA-binding domain superfamily/Winged helix DNA-binding domain"/>
    <property type="match status" value="1"/>
</dbReference>
<protein>
    <submittedName>
        <fullName evidence="6">LysR family transcriptional regulator</fullName>
    </submittedName>
</protein>
<dbReference type="InterPro" id="IPR050950">
    <property type="entry name" value="HTH-type_LysR_regulators"/>
</dbReference>
<dbReference type="InterPro" id="IPR000847">
    <property type="entry name" value="LysR_HTH_N"/>
</dbReference>
<dbReference type="Gene3D" id="3.40.190.290">
    <property type="match status" value="1"/>
</dbReference>
<evidence type="ECO:0000256" key="2">
    <source>
        <dbReference type="ARBA" id="ARBA00023015"/>
    </source>
</evidence>
<dbReference type="Pfam" id="PF00126">
    <property type="entry name" value="HTH_1"/>
    <property type="match status" value="1"/>
</dbReference>
<proteinExistence type="inferred from homology"/>